<organism evidence="4 5">
    <name type="scientific">Victivallis lenta</name>
    <dbReference type="NCBI Taxonomy" id="2606640"/>
    <lineage>
        <taxon>Bacteria</taxon>
        <taxon>Pseudomonadati</taxon>
        <taxon>Lentisphaerota</taxon>
        <taxon>Lentisphaeria</taxon>
        <taxon>Victivallales</taxon>
        <taxon>Victivallaceae</taxon>
        <taxon>Victivallis</taxon>
    </lineage>
</organism>
<dbReference type="Proteomes" id="UP000435649">
    <property type="component" value="Unassembled WGS sequence"/>
</dbReference>
<evidence type="ECO:0000256" key="1">
    <source>
        <dbReference type="ARBA" id="ARBA00022857"/>
    </source>
</evidence>
<proteinExistence type="predicted"/>
<feature type="domain" description="Enoyl reductase (ER)" evidence="3">
    <location>
        <begin position="7"/>
        <end position="315"/>
    </location>
</feature>
<dbReference type="RefSeq" id="WP_106055791.1">
    <property type="nucleotide sequence ID" value="NZ_CALXOB010000031.1"/>
</dbReference>
<dbReference type="Gene3D" id="3.40.50.720">
    <property type="entry name" value="NAD(P)-binding Rossmann-like Domain"/>
    <property type="match status" value="1"/>
</dbReference>
<name>A0A844FYV9_9BACT</name>
<dbReference type="EMBL" id="VUNS01000002">
    <property type="protein sequence ID" value="MST95912.1"/>
    <property type="molecule type" value="Genomic_DNA"/>
</dbReference>
<dbReference type="InterPro" id="IPR011032">
    <property type="entry name" value="GroES-like_sf"/>
</dbReference>
<keyword evidence="1" id="KW-0521">NADP</keyword>
<reference evidence="4 5" key="1">
    <citation type="submission" date="2019-08" db="EMBL/GenBank/DDBJ databases">
        <title>In-depth cultivation of the pig gut microbiome towards novel bacterial diversity and tailored functional studies.</title>
        <authorList>
            <person name="Wylensek D."/>
            <person name="Hitch T.C.A."/>
            <person name="Clavel T."/>
        </authorList>
    </citation>
    <scope>NUCLEOTIDE SEQUENCE [LARGE SCALE GENOMIC DNA]</scope>
    <source>
        <strain evidence="4 5">BBE-744-WT-12</strain>
    </source>
</reference>
<dbReference type="AlphaFoldDB" id="A0A844FYV9"/>
<dbReference type="InterPro" id="IPR013149">
    <property type="entry name" value="ADH-like_C"/>
</dbReference>
<gene>
    <name evidence="4" type="ORF">FYJ85_02495</name>
</gene>
<keyword evidence="5" id="KW-1185">Reference proteome</keyword>
<protein>
    <submittedName>
        <fullName evidence="4">NAD(P)H-quinone oxidoreductase</fullName>
    </submittedName>
</protein>
<dbReference type="InterPro" id="IPR014189">
    <property type="entry name" value="Quinone_OxRdtase_PIG3"/>
</dbReference>
<evidence type="ECO:0000313" key="4">
    <source>
        <dbReference type="EMBL" id="MST95912.1"/>
    </source>
</evidence>
<dbReference type="Pfam" id="PF08240">
    <property type="entry name" value="ADH_N"/>
    <property type="match status" value="1"/>
</dbReference>
<dbReference type="GO" id="GO:0070402">
    <property type="term" value="F:NADPH binding"/>
    <property type="evidence" value="ECO:0007669"/>
    <property type="project" value="TreeGrafter"/>
</dbReference>
<dbReference type="SUPFAM" id="SSF50129">
    <property type="entry name" value="GroES-like"/>
    <property type="match status" value="1"/>
</dbReference>
<dbReference type="SMART" id="SM00829">
    <property type="entry name" value="PKS_ER"/>
    <property type="match status" value="1"/>
</dbReference>
<accession>A0A844FYV9</accession>
<evidence type="ECO:0000256" key="2">
    <source>
        <dbReference type="ARBA" id="ARBA00023002"/>
    </source>
</evidence>
<dbReference type="Pfam" id="PF00107">
    <property type="entry name" value="ADH_zinc_N"/>
    <property type="match status" value="1"/>
</dbReference>
<dbReference type="InterPro" id="IPR013154">
    <property type="entry name" value="ADH-like_N"/>
</dbReference>
<dbReference type="NCBIfam" id="TIGR02824">
    <property type="entry name" value="quinone_pig3"/>
    <property type="match status" value="1"/>
</dbReference>
<dbReference type="InterPro" id="IPR020843">
    <property type="entry name" value="ER"/>
</dbReference>
<sequence length="318" mass="34056">MYAMKVDENRAMRWTVVPDPAPEPDEILLEIHAAALNRADLLQRAGKYPPPPGWPEWMGLEVAGTVLAAPRGSRWKAGDRVCALLGGGGYAEKAAVPEELVLPVPEGLSMAEAASLPEAFATSYLNLVIEAGLKAGETVLIQAGASGLGIAAIQLAKAFGAKVVTTVGSEEKARVVRSLGADVVVNRRTDDLGGILDENPVDAVLDCVGGAALGRHIEKLAPGGRWVLIATLGGEFAEISLRPILKRGLRLIGSTLRSRPPEMKARILRELGERLWPKFASKELRPVIHAVMPVRRAEEAHAILERNENIGKVVLEIR</sequence>
<evidence type="ECO:0000313" key="5">
    <source>
        <dbReference type="Proteomes" id="UP000435649"/>
    </source>
</evidence>
<dbReference type="PANTHER" id="PTHR48106:SF8">
    <property type="entry name" value="OS02G0805600 PROTEIN"/>
    <property type="match status" value="1"/>
</dbReference>
<dbReference type="Gene3D" id="3.90.180.10">
    <property type="entry name" value="Medium-chain alcohol dehydrogenases, catalytic domain"/>
    <property type="match status" value="1"/>
</dbReference>
<comment type="caution">
    <text evidence="4">The sequence shown here is derived from an EMBL/GenBank/DDBJ whole genome shotgun (WGS) entry which is preliminary data.</text>
</comment>
<dbReference type="GO" id="GO:0016651">
    <property type="term" value="F:oxidoreductase activity, acting on NAD(P)H"/>
    <property type="evidence" value="ECO:0007669"/>
    <property type="project" value="TreeGrafter"/>
</dbReference>
<dbReference type="CDD" id="cd05276">
    <property type="entry name" value="p53_inducible_oxidoreductase"/>
    <property type="match status" value="1"/>
</dbReference>
<dbReference type="PANTHER" id="PTHR48106">
    <property type="entry name" value="QUINONE OXIDOREDUCTASE PIG3-RELATED"/>
    <property type="match status" value="1"/>
</dbReference>
<dbReference type="SUPFAM" id="SSF51735">
    <property type="entry name" value="NAD(P)-binding Rossmann-fold domains"/>
    <property type="match status" value="1"/>
</dbReference>
<dbReference type="InterPro" id="IPR036291">
    <property type="entry name" value="NAD(P)-bd_dom_sf"/>
</dbReference>
<keyword evidence="2" id="KW-0560">Oxidoreductase</keyword>
<evidence type="ECO:0000259" key="3">
    <source>
        <dbReference type="SMART" id="SM00829"/>
    </source>
</evidence>